<organism evidence="1 2">
    <name type="scientific">Lyngbya aestuarii BL J</name>
    <dbReference type="NCBI Taxonomy" id="1348334"/>
    <lineage>
        <taxon>Bacteria</taxon>
        <taxon>Bacillati</taxon>
        <taxon>Cyanobacteriota</taxon>
        <taxon>Cyanophyceae</taxon>
        <taxon>Oscillatoriophycideae</taxon>
        <taxon>Oscillatoriales</taxon>
        <taxon>Microcoleaceae</taxon>
        <taxon>Lyngbya</taxon>
    </lineage>
</organism>
<name>U7QQP1_9CYAN</name>
<dbReference type="EMBL" id="AUZM01000003">
    <property type="protein sequence ID" value="ERT09395.1"/>
    <property type="molecule type" value="Genomic_DNA"/>
</dbReference>
<evidence type="ECO:0000313" key="1">
    <source>
        <dbReference type="EMBL" id="ERT09395.1"/>
    </source>
</evidence>
<proteinExistence type="predicted"/>
<evidence type="ECO:0000313" key="2">
    <source>
        <dbReference type="Proteomes" id="UP000017127"/>
    </source>
</evidence>
<keyword evidence="2" id="KW-1185">Reference proteome</keyword>
<reference evidence="1 2" key="1">
    <citation type="journal article" date="2013" name="Front. Microbiol.">
        <title>Comparative genomic analyses of the cyanobacterium, Lyngbya aestuarii BL J, a powerful hydrogen producer.</title>
        <authorList>
            <person name="Kothari A."/>
            <person name="Vaughn M."/>
            <person name="Garcia-Pichel F."/>
        </authorList>
    </citation>
    <scope>NUCLEOTIDE SEQUENCE [LARGE SCALE GENOMIC DNA]</scope>
    <source>
        <strain evidence="1 2">BL J</strain>
    </source>
</reference>
<protein>
    <submittedName>
        <fullName evidence="1">Uncharacterized protein</fullName>
    </submittedName>
</protein>
<sequence length="40" mass="4265">MGKINDFILFLRPRVGLKISRSLSMAGGVMLSGFAVVALV</sequence>
<comment type="caution">
    <text evidence="1">The sequence shown here is derived from an EMBL/GenBank/DDBJ whole genome shotgun (WGS) entry which is preliminary data.</text>
</comment>
<accession>U7QQP1</accession>
<dbReference type="Proteomes" id="UP000017127">
    <property type="component" value="Unassembled WGS sequence"/>
</dbReference>
<gene>
    <name evidence="1" type="ORF">M595_0455</name>
</gene>
<dbReference type="AlphaFoldDB" id="U7QQP1"/>